<evidence type="ECO:0000313" key="2">
    <source>
        <dbReference type="EMBL" id="SHO50563.1"/>
    </source>
</evidence>
<dbReference type="STRING" id="1121345.SAMN02745217_02783"/>
<protein>
    <submittedName>
        <fullName evidence="2">CRISPR-associated protein Cas5h</fullName>
    </submittedName>
</protein>
<reference evidence="2 3" key="1">
    <citation type="submission" date="2016-12" db="EMBL/GenBank/DDBJ databases">
        <authorList>
            <person name="Song W.-J."/>
            <person name="Kurnit D.M."/>
        </authorList>
    </citation>
    <scope>NUCLEOTIDE SEQUENCE [LARGE SCALE GENOMIC DNA]</scope>
    <source>
        <strain evidence="2 3">DSM 12503</strain>
    </source>
</reference>
<dbReference type="InterPro" id="IPR021124">
    <property type="entry name" value="CRISPR-assoc_prot_Cas5"/>
</dbReference>
<dbReference type="NCBIfam" id="TIGR02592">
    <property type="entry name" value="cas_Cas5h"/>
    <property type="match status" value="1"/>
</dbReference>
<keyword evidence="3" id="KW-1185">Reference proteome</keyword>
<gene>
    <name evidence="2" type="ORF">SAMN02745217_02783</name>
</gene>
<dbReference type="InterPro" id="IPR013421">
    <property type="entry name" value="CRISPR-assoc_prot_Cas5_HALMA"/>
</dbReference>
<dbReference type="Proteomes" id="UP000184612">
    <property type="component" value="Unassembled WGS sequence"/>
</dbReference>
<dbReference type="AlphaFoldDB" id="A0A1M7YD78"/>
<sequence length="244" mass="27725">MKCICFKLKGDYGHFKPYYTTSSPTTYSLMPPTALYGLIGAVLGFPKEDNLYYSKLEEAGLKVGIGLLTPLRKTSMSTNLVNTKGNFWVPTGRNTNGVRTPTRYEYVVGQEYLIFVSMTDEILLEKLADRLKEHRFAYSISMGLAGLLAEVELIAYEEAYQLNQKDYIELDTAVSIEELTGENSIGINGEIQYCRERYVKRFSDNRIPAEYVDALFATNGKKIKVKCKKAYSMKEYTFAFLNDD</sequence>
<organism evidence="2 3">
    <name type="scientific">Anaerocolumna xylanovorans DSM 12503</name>
    <dbReference type="NCBI Taxonomy" id="1121345"/>
    <lineage>
        <taxon>Bacteria</taxon>
        <taxon>Bacillati</taxon>
        <taxon>Bacillota</taxon>
        <taxon>Clostridia</taxon>
        <taxon>Lachnospirales</taxon>
        <taxon>Lachnospiraceae</taxon>
        <taxon>Anaerocolumna</taxon>
    </lineage>
</organism>
<evidence type="ECO:0000313" key="3">
    <source>
        <dbReference type="Proteomes" id="UP000184612"/>
    </source>
</evidence>
<dbReference type="OrthoDB" id="1805474at2"/>
<evidence type="ECO:0000256" key="1">
    <source>
        <dbReference type="ARBA" id="ARBA00023118"/>
    </source>
</evidence>
<dbReference type="RefSeq" id="WP_073589462.1">
    <property type="nucleotide sequence ID" value="NZ_FRFD01000008.1"/>
</dbReference>
<dbReference type="InterPro" id="IPR013422">
    <property type="entry name" value="CRISPR-assoc_prot_Cas5_N"/>
</dbReference>
<dbReference type="GO" id="GO:0043571">
    <property type="term" value="P:maintenance of CRISPR repeat elements"/>
    <property type="evidence" value="ECO:0007669"/>
    <property type="project" value="InterPro"/>
</dbReference>
<keyword evidence="1" id="KW-0051">Antiviral defense</keyword>
<dbReference type="EMBL" id="FRFD01000008">
    <property type="protein sequence ID" value="SHO50563.1"/>
    <property type="molecule type" value="Genomic_DNA"/>
</dbReference>
<dbReference type="NCBIfam" id="TIGR02593">
    <property type="entry name" value="CRISPR_cas5"/>
    <property type="match status" value="1"/>
</dbReference>
<proteinExistence type="predicted"/>
<name>A0A1M7YD78_9FIRM</name>
<dbReference type="GO" id="GO:0051607">
    <property type="term" value="P:defense response to virus"/>
    <property type="evidence" value="ECO:0007669"/>
    <property type="project" value="UniProtKB-KW"/>
</dbReference>
<accession>A0A1M7YD78</accession>
<dbReference type="Gene3D" id="3.30.70.2660">
    <property type="match status" value="1"/>
</dbReference>
<dbReference type="Pfam" id="PF09704">
    <property type="entry name" value="Cas_Cas5d"/>
    <property type="match status" value="1"/>
</dbReference>